<dbReference type="InterPro" id="IPR010982">
    <property type="entry name" value="Lambda_DNA-bd_dom_sf"/>
</dbReference>
<dbReference type="SUPFAM" id="SSF47413">
    <property type="entry name" value="lambda repressor-like DNA-binding domains"/>
    <property type="match status" value="1"/>
</dbReference>
<name>A0A1A9RRT3_EIKCO</name>
<dbReference type="Gene3D" id="1.10.260.40">
    <property type="entry name" value="lambda repressor-like DNA-binding domains"/>
    <property type="match status" value="1"/>
</dbReference>
<dbReference type="PROSITE" id="PS50943">
    <property type="entry name" value="HTH_CROC1"/>
    <property type="match status" value="1"/>
</dbReference>
<accession>A0A1A9RRT3</accession>
<dbReference type="Pfam" id="PF01381">
    <property type="entry name" value="HTH_3"/>
    <property type="match status" value="1"/>
</dbReference>
<evidence type="ECO:0000259" key="1">
    <source>
        <dbReference type="PROSITE" id="PS50943"/>
    </source>
</evidence>
<dbReference type="Proteomes" id="UP000077589">
    <property type="component" value="Unassembled WGS sequence"/>
</dbReference>
<feature type="domain" description="HTH cro/C1-type" evidence="1">
    <location>
        <begin position="2"/>
        <end position="53"/>
    </location>
</feature>
<gene>
    <name evidence="2" type="ORF">A7P90_01120</name>
</gene>
<reference evidence="3" key="1">
    <citation type="submission" date="2016-05" db="EMBL/GenBank/DDBJ databases">
        <title>Draft genome of Corynebacterium afermentans subsp. afermentans LCDC 88199T.</title>
        <authorList>
            <person name="Bernier A.-M."/>
            <person name="Bernard K."/>
        </authorList>
    </citation>
    <scope>NUCLEOTIDE SEQUENCE [LARGE SCALE GENOMIC DNA]</scope>
    <source>
        <strain evidence="3">NML04-0072</strain>
    </source>
</reference>
<evidence type="ECO:0000313" key="3">
    <source>
        <dbReference type="Proteomes" id="UP000077589"/>
    </source>
</evidence>
<comment type="caution">
    <text evidence="2">The sequence shown here is derived from an EMBL/GenBank/DDBJ whole genome shotgun (WGS) entry which is preliminary data.</text>
</comment>
<dbReference type="AlphaFoldDB" id="A0A1A9RRT3"/>
<protein>
    <recommendedName>
        <fullName evidence="1">HTH cro/C1-type domain-containing protein</fullName>
    </recommendedName>
</protein>
<evidence type="ECO:0000313" key="2">
    <source>
        <dbReference type="EMBL" id="OAM23205.1"/>
    </source>
</evidence>
<dbReference type="SMART" id="SM00530">
    <property type="entry name" value="HTH_XRE"/>
    <property type="match status" value="1"/>
</dbReference>
<dbReference type="GO" id="GO:0003677">
    <property type="term" value="F:DNA binding"/>
    <property type="evidence" value="ECO:0007669"/>
    <property type="project" value="InterPro"/>
</dbReference>
<sequence>MARKQRGRSQKWLADEVGVHQTGVAQWETGRTDPATENLSRIAQALDVNFEWLATGKGEMTGIVYEPASVVLTEALPEYNSYTEEQREFLRLFDKLPKGKREILLTFMREWVK</sequence>
<dbReference type="EMBL" id="LXSG01000008">
    <property type="protein sequence ID" value="OAM23205.1"/>
    <property type="molecule type" value="Genomic_DNA"/>
</dbReference>
<organism evidence="2 3">
    <name type="scientific">Eikenella corrodens</name>
    <dbReference type="NCBI Taxonomy" id="539"/>
    <lineage>
        <taxon>Bacteria</taxon>
        <taxon>Pseudomonadati</taxon>
        <taxon>Pseudomonadota</taxon>
        <taxon>Betaproteobacteria</taxon>
        <taxon>Neisseriales</taxon>
        <taxon>Neisseriaceae</taxon>
        <taxon>Eikenella</taxon>
    </lineage>
</organism>
<dbReference type="CDD" id="cd00093">
    <property type="entry name" value="HTH_XRE"/>
    <property type="match status" value="1"/>
</dbReference>
<dbReference type="InterPro" id="IPR001387">
    <property type="entry name" value="Cro/C1-type_HTH"/>
</dbReference>
<proteinExistence type="predicted"/>